<comment type="caution">
    <text evidence="4">The sequence shown here is derived from an EMBL/GenBank/DDBJ whole genome shotgun (WGS) entry which is preliminary data.</text>
</comment>
<protein>
    <recommendedName>
        <fullName evidence="6">Excinuclease ABC subunit C</fullName>
    </recommendedName>
</protein>
<dbReference type="Gene3D" id="3.30.420.340">
    <property type="entry name" value="UvrC, RNAse H endonuclease domain"/>
    <property type="match status" value="1"/>
</dbReference>
<feature type="domain" description="GIY-YIG" evidence="2">
    <location>
        <begin position="1"/>
        <end position="38"/>
    </location>
</feature>
<dbReference type="GO" id="GO:0006974">
    <property type="term" value="P:DNA damage response"/>
    <property type="evidence" value="ECO:0007669"/>
    <property type="project" value="TreeGrafter"/>
</dbReference>
<dbReference type="PROSITE" id="PS50151">
    <property type="entry name" value="UVR"/>
    <property type="match status" value="1"/>
</dbReference>
<dbReference type="GO" id="GO:0009380">
    <property type="term" value="C:excinuclease repair complex"/>
    <property type="evidence" value="ECO:0007669"/>
    <property type="project" value="TreeGrafter"/>
</dbReference>
<feature type="domain" description="UvrC family homology region profile" evidence="3">
    <location>
        <begin position="194"/>
        <end position="312"/>
    </location>
</feature>
<dbReference type="Proteomes" id="UP000229834">
    <property type="component" value="Unassembled WGS sequence"/>
</dbReference>
<evidence type="ECO:0000313" key="4">
    <source>
        <dbReference type="EMBL" id="PIQ66950.1"/>
    </source>
</evidence>
<feature type="non-terminal residue" evidence="4">
    <location>
        <position position="1"/>
    </location>
</feature>
<evidence type="ECO:0008006" key="6">
    <source>
        <dbReference type="Google" id="ProtNLM"/>
    </source>
</evidence>
<organism evidence="4 5">
    <name type="scientific">Candidatus Zambryskibacteria bacterium CG11_big_fil_rev_8_21_14_0_20_40_24</name>
    <dbReference type="NCBI Taxonomy" id="1975116"/>
    <lineage>
        <taxon>Bacteria</taxon>
        <taxon>Candidatus Zambryskiibacteriota</taxon>
    </lineage>
</organism>
<gene>
    <name evidence="4" type="ORF">COV95_01460</name>
</gene>
<dbReference type="InterPro" id="IPR000305">
    <property type="entry name" value="GIY-YIG_endonuc"/>
</dbReference>
<dbReference type="Gene3D" id="3.40.1440.10">
    <property type="entry name" value="GIY-YIG endonuclease"/>
    <property type="match status" value="1"/>
</dbReference>
<evidence type="ECO:0000313" key="5">
    <source>
        <dbReference type="Proteomes" id="UP000229834"/>
    </source>
</evidence>
<dbReference type="PANTHER" id="PTHR30562">
    <property type="entry name" value="UVRC/OXIDOREDUCTASE"/>
    <property type="match status" value="1"/>
</dbReference>
<dbReference type="InterPro" id="IPR001162">
    <property type="entry name" value="UvrC_RNase_H_dom"/>
</dbReference>
<dbReference type="InterPro" id="IPR001943">
    <property type="entry name" value="UVR_dom"/>
</dbReference>
<dbReference type="PANTHER" id="PTHR30562:SF1">
    <property type="entry name" value="UVRABC SYSTEM PROTEIN C"/>
    <property type="match status" value="1"/>
</dbReference>
<accession>A0A2H0K6R5</accession>
<sequence>VKMIEEADKLDYEKTDSVLEALILEARYIKKHQPYYNSREKDDKSYNFVVVTDEKYPRVLVMRGRELEKAILEIHHSPFIIRSTFGPFPNGGQLKEALRIIRKIFPFRDKCTPFDPCFKSKNRTTKALPKPCFNRQIRLCPGVCTGEISEKEYKKTINNINLFFQGKKKQIIKNLKKEMAGAAKVYEFEVASMLKSQIFALEHIRDVSLIKSEVLRAGNLNGGSGFRIEAYDIAHISGSNTVGAMAVVENGEIAKGEYRKFKILSSTKGGINDIASLKEVLVRRLGHLEWKLPNLIVVDGAMAQYNIAKNILKERGFNIELIAVVKDQKHKPSEIMGKKGIIKKHEVEILLANSEAHRFALNFHRALRHKKMFGRNL</sequence>
<evidence type="ECO:0000259" key="3">
    <source>
        <dbReference type="PROSITE" id="PS50165"/>
    </source>
</evidence>
<dbReference type="GO" id="GO:0009381">
    <property type="term" value="F:excinuclease ABC activity"/>
    <property type="evidence" value="ECO:0007669"/>
    <property type="project" value="InterPro"/>
</dbReference>
<dbReference type="EMBL" id="PCVC01000043">
    <property type="protein sequence ID" value="PIQ66950.1"/>
    <property type="molecule type" value="Genomic_DNA"/>
</dbReference>
<dbReference type="InterPro" id="IPR035901">
    <property type="entry name" value="GIY-YIG_endonuc_sf"/>
</dbReference>
<dbReference type="InterPro" id="IPR038476">
    <property type="entry name" value="UvrC_RNase_H_dom_sf"/>
</dbReference>
<evidence type="ECO:0000259" key="2">
    <source>
        <dbReference type="PROSITE" id="PS50164"/>
    </source>
</evidence>
<name>A0A2H0K6R5_9BACT</name>
<evidence type="ECO:0000259" key="1">
    <source>
        <dbReference type="PROSITE" id="PS50151"/>
    </source>
</evidence>
<feature type="domain" description="UVR" evidence="1">
    <location>
        <begin position="169"/>
        <end position="204"/>
    </location>
</feature>
<dbReference type="AlphaFoldDB" id="A0A2H0K6R5"/>
<dbReference type="PROSITE" id="PS50165">
    <property type="entry name" value="UVRC"/>
    <property type="match status" value="1"/>
</dbReference>
<proteinExistence type="predicted"/>
<dbReference type="SUPFAM" id="SSF46600">
    <property type="entry name" value="C-terminal UvrC-binding domain of UvrB"/>
    <property type="match status" value="1"/>
</dbReference>
<reference evidence="4 5" key="1">
    <citation type="submission" date="2017-09" db="EMBL/GenBank/DDBJ databases">
        <title>Depth-based differentiation of microbial function through sediment-hosted aquifers and enrichment of novel symbionts in the deep terrestrial subsurface.</title>
        <authorList>
            <person name="Probst A.J."/>
            <person name="Ladd B."/>
            <person name="Jarett J.K."/>
            <person name="Geller-Mcgrath D.E."/>
            <person name="Sieber C.M."/>
            <person name="Emerson J.B."/>
            <person name="Anantharaman K."/>
            <person name="Thomas B.C."/>
            <person name="Malmstrom R."/>
            <person name="Stieglmeier M."/>
            <person name="Klingl A."/>
            <person name="Woyke T."/>
            <person name="Ryan C.M."/>
            <person name="Banfield J.F."/>
        </authorList>
    </citation>
    <scope>NUCLEOTIDE SEQUENCE [LARGE SCALE GENOMIC DNA]</scope>
    <source>
        <strain evidence="4">CG11_big_fil_rev_8_21_14_0_20_40_24</strain>
    </source>
</reference>
<dbReference type="PROSITE" id="PS50164">
    <property type="entry name" value="GIY_YIG"/>
    <property type="match status" value="1"/>
</dbReference>
<dbReference type="InterPro" id="IPR036876">
    <property type="entry name" value="UVR_dom_sf"/>
</dbReference>
<dbReference type="Pfam" id="PF08459">
    <property type="entry name" value="UvrC_RNaseH_dom"/>
    <property type="match status" value="1"/>
</dbReference>
<dbReference type="InterPro" id="IPR050066">
    <property type="entry name" value="UvrABC_protein_C"/>
</dbReference>